<evidence type="ECO:0000256" key="2">
    <source>
        <dbReference type="PROSITE-ProRule" id="PRU00708"/>
    </source>
</evidence>
<comment type="caution">
    <text evidence="3">The sequence shown here is derived from an EMBL/GenBank/DDBJ whole genome shotgun (WGS) entry which is preliminary data.</text>
</comment>
<dbReference type="EMBL" id="JACEGQ020000002">
    <property type="protein sequence ID" value="KAH8515579.1"/>
    <property type="molecule type" value="Genomic_DNA"/>
</dbReference>
<proteinExistence type="predicted"/>
<keyword evidence="1" id="KW-0677">Repeat</keyword>
<dbReference type="AlphaFoldDB" id="A0A8T2ZDY1"/>
<evidence type="ECO:0008006" key="5">
    <source>
        <dbReference type="Google" id="ProtNLM"/>
    </source>
</evidence>
<dbReference type="InterPro" id="IPR046960">
    <property type="entry name" value="PPR_At4g14850-like_plant"/>
</dbReference>
<dbReference type="PROSITE" id="PS51375">
    <property type="entry name" value="PPR"/>
    <property type="match status" value="1"/>
</dbReference>
<dbReference type="InterPro" id="IPR011990">
    <property type="entry name" value="TPR-like_helical_dom_sf"/>
</dbReference>
<dbReference type="Gene3D" id="1.25.40.10">
    <property type="entry name" value="Tetratricopeptide repeat domain"/>
    <property type="match status" value="1"/>
</dbReference>
<dbReference type="GO" id="GO:0009451">
    <property type="term" value="P:RNA modification"/>
    <property type="evidence" value="ECO:0007669"/>
    <property type="project" value="InterPro"/>
</dbReference>
<dbReference type="Pfam" id="PF13041">
    <property type="entry name" value="PPR_2"/>
    <property type="match status" value="1"/>
</dbReference>
<organism evidence="3 4">
    <name type="scientific">Populus deltoides</name>
    <name type="common">Eastern poplar</name>
    <name type="synonym">Eastern cottonwood</name>
    <dbReference type="NCBI Taxonomy" id="3696"/>
    <lineage>
        <taxon>Eukaryota</taxon>
        <taxon>Viridiplantae</taxon>
        <taxon>Streptophyta</taxon>
        <taxon>Embryophyta</taxon>
        <taxon>Tracheophyta</taxon>
        <taxon>Spermatophyta</taxon>
        <taxon>Magnoliopsida</taxon>
        <taxon>eudicotyledons</taxon>
        <taxon>Gunneridae</taxon>
        <taxon>Pentapetalae</taxon>
        <taxon>rosids</taxon>
        <taxon>fabids</taxon>
        <taxon>Malpighiales</taxon>
        <taxon>Salicaceae</taxon>
        <taxon>Saliceae</taxon>
        <taxon>Populus</taxon>
    </lineage>
</organism>
<name>A0A8T2ZDY1_POPDE</name>
<evidence type="ECO:0000313" key="4">
    <source>
        <dbReference type="Proteomes" id="UP000807159"/>
    </source>
</evidence>
<dbReference type="Proteomes" id="UP000807159">
    <property type="component" value="Chromosome 2"/>
</dbReference>
<evidence type="ECO:0000313" key="3">
    <source>
        <dbReference type="EMBL" id="KAH8515579.1"/>
    </source>
</evidence>
<dbReference type="GO" id="GO:0003723">
    <property type="term" value="F:RNA binding"/>
    <property type="evidence" value="ECO:0007669"/>
    <property type="project" value="InterPro"/>
</dbReference>
<dbReference type="InterPro" id="IPR002885">
    <property type="entry name" value="PPR_rpt"/>
</dbReference>
<dbReference type="NCBIfam" id="TIGR00756">
    <property type="entry name" value="PPR"/>
    <property type="match status" value="1"/>
</dbReference>
<evidence type="ECO:0000256" key="1">
    <source>
        <dbReference type="ARBA" id="ARBA00022737"/>
    </source>
</evidence>
<reference evidence="3" key="1">
    <citation type="journal article" date="2021" name="J. Hered.">
        <title>Genome Assembly of Salicaceae Populus deltoides (Eastern Cottonwood) I-69 Based on Nanopore Sequencing and Hi-C Technologies.</title>
        <authorList>
            <person name="Bai S."/>
            <person name="Wu H."/>
            <person name="Zhang J."/>
            <person name="Pan Z."/>
            <person name="Zhao W."/>
            <person name="Li Z."/>
            <person name="Tong C."/>
        </authorList>
    </citation>
    <scope>NUCLEOTIDE SEQUENCE</scope>
    <source>
        <tissue evidence="3">Leaf</tissue>
    </source>
</reference>
<dbReference type="PANTHER" id="PTHR47926">
    <property type="entry name" value="PENTATRICOPEPTIDE REPEAT-CONTAINING PROTEIN"/>
    <property type="match status" value="1"/>
</dbReference>
<feature type="repeat" description="PPR" evidence="2">
    <location>
        <begin position="5"/>
        <end position="39"/>
    </location>
</feature>
<accession>A0A8T2ZDY1</accession>
<dbReference type="PANTHER" id="PTHR47926:SF537">
    <property type="entry name" value="PENTACOTRIPEPTIDE-REPEAT REGION OF PRORP DOMAIN-CONTAINING PROTEIN"/>
    <property type="match status" value="1"/>
</dbReference>
<keyword evidence="4" id="KW-1185">Reference proteome</keyword>
<protein>
    <recommendedName>
        <fullName evidence="5">Pentatricopeptide repeat-containing protein</fullName>
    </recommendedName>
</protein>
<gene>
    <name evidence="3" type="ORF">H0E87_004152</name>
</gene>
<sequence length="175" mass="19555">MVLRSTVSWNSVIRRYVGKGRFFEATDLFRRMKEERTKPSELVTMVSLLNACACLGALGRGEWIHDYIGKNNFALNAIVVTAIIDGSPSVDALIRLSKCSRAPPRKHACKSRCRYMGGPLLSSCRKYGKIEMAKRAAKHVTDSIEVNGEVHELVSGGRLHPPKKSTMNLMIWDGY</sequence>